<keyword evidence="4" id="KW-0133">Cell shape</keyword>
<evidence type="ECO:0000256" key="4">
    <source>
        <dbReference type="ARBA" id="ARBA00022960"/>
    </source>
</evidence>
<dbReference type="Pfam" id="PF03023">
    <property type="entry name" value="MurJ"/>
    <property type="match status" value="1"/>
</dbReference>
<feature type="transmembrane region" description="Helical" evidence="11">
    <location>
        <begin position="222"/>
        <end position="239"/>
    </location>
</feature>
<evidence type="ECO:0000313" key="13">
    <source>
        <dbReference type="Proteomes" id="UP001634747"/>
    </source>
</evidence>
<feature type="transmembrane region" description="Helical" evidence="11">
    <location>
        <begin position="325"/>
        <end position="350"/>
    </location>
</feature>
<keyword evidence="2" id="KW-1003">Cell membrane</keyword>
<accession>A0ABW9KHM0</accession>
<keyword evidence="13" id="KW-1185">Reference proteome</keyword>
<feature type="transmembrane region" description="Helical" evidence="11">
    <location>
        <begin position="404"/>
        <end position="421"/>
    </location>
</feature>
<feature type="transmembrane region" description="Helical" evidence="11">
    <location>
        <begin position="370"/>
        <end position="392"/>
    </location>
</feature>
<feature type="transmembrane region" description="Helical" evidence="11">
    <location>
        <begin position="285"/>
        <end position="305"/>
    </location>
</feature>
<feature type="transmembrane region" description="Helical" evidence="11">
    <location>
        <begin position="465"/>
        <end position="484"/>
    </location>
</feature>
<proteinExistence type="inferred from homology"/>
<feature type="transmembrane region" description="Helical" evidence="11">
    <location>
        <begin position="59"/>
        <end position="80"/>
    </location>
</feature>
<gene>
    <name evidence="12" type="primary">murJ</name>
    <name evidence="12" type="ORF">ACK2TP_01565</name>
</gene>
<keyword evidence="7 11" id="KW-0472">Membrane</keyword>
<dbReference type="InterPro" id="IPR051050">
    <property type="entry name" value="Lipid_II_flippase_MurJ/MviN"/>
</dbReference>
<keyword evidence="3 11" id="KW-0812">Transmembrane</keyword>
<name>A0ABW9KHM0_9BACT</name>
<comment type="function">
    <text evidence="8">Involved in peptidoglycan biosynthesis. Transports lipid-linked peptidoglycan precursors from the inner to the outer leaflet of the cytoplasmic membrane.</text>
</comment>
<evidence type="ECO:0000256" key="2">
    <source>
        <dbReference type="ARBA" id="ARBA00022475"/>
    </source>
</evidence>
<feature type="transmembrane region" description="Helical" evidence="11">
    <location>
        <begin position="140"/>
        <end position="167"/>
    </location>
</feature>
<feature type="transmembrane region" description="Helical" evidence="11">
    <location>
        <begin position="187"/>
        <end position="210"/>
    </location>
</feature>
<reference evidence="12 13" key="1">
    <citation type="submission" date="2024-12" db="EMBL/GenBank/DDBJ databases">
        <authorList>
            <person name="Lee Y."/>
        </authorList>
    </citation>
    <scope>NUCLEOTIDE SEQUENCE [LARGE SCALE GENOMIC DNA]</scope>
    <source>
        <strain evidence="12 13">03SUJ4</strain>
    </source>
</reference>
<feature type="compositionally biased region" description="Polar residues" evidence="10">
    <location>
        <begin position="1"/>
        <end position="18"/>
    </location>
</feature>
<dbReference type="RefSeq" id="WP_263413995.1">
    <property type="nucleotide sequence ID" value="NZ_BAABBH010000001.1"/>
</dbReference>
<feature type="transmembrane region" description="Helical" evidence="11">
    <location>
        <begin position="245"/>
        <end position="264"/>
    </location>
</feature>
<comment type="caution">
    <text evidence="12">The sequence shown here is derived from an EMBL/GenBank/DDBJ whole genome shotgun (WGS) entry which is preliminary data.</text>
</comment>
<comment type="subcellular location">
    <subcellularLocation>
        <location evidence="1">Cell membrane</location>
        <topology evidence="1">Multi-pass membrane protein</topology>
    </subcellularLocation>
</comment>
<keyword evidence="5" id="KW-0573">Peptidoglycan synthesis</keyword>
<feature type="transmembrane region" description="Helical" evidence="11">
    <location>
        <begin position="108"/>
        <end position="128"/>
    </location>
</feature>
<evidence type="ECO:0000256" key="10">
    <source>
        <dbReference type="SAM" id="MobiDB-lite"/>
    </source>
</evidence>
<evidence type="ECO:0000256" key="6">
    <source>
        <dbReference type="ARBA" id="ARBA00022989"/>
    </source>
</evidence>
<sequence length="580" mass="61555">MSLPDNTSGNPTPASIANPNDAPEIAVAGQGATVVPTSGGSAAAERGWRTRLGFGGASSAFSASLLLMGSSLLSGIFSLLRNTLVARYFGTGTDTAAYTAAFQLPDTILYLLIGGAASSALISVLSRYRERGEQAEADRALCNILNVVAAVLLIAVLLGEVFAPAYIRYAFPKFREQPDLFAKCVHLTRILLCNPLFFFAGGVLGSRLLVRRIFVYQALQPVIYSGGILLGAVLLHSRMGVDSLAVGAAAGAFAGPLLMNYVGAHRTGLRWTPEWDLRHPALREWFLLNLPLMLGQSLTTTDSWIRNYFISGDKFDLSRLNFARLLFTAPMNVLGPAAGTASLPFFASLWQKKDIAAFSAAVDKSVSRMIAVSLLVGGWMIGLAPLIVQLVLRGGRFTASDSAITTRYFVVYTLSLFLWTSQNLYARAFYAAGDTFTPMVSGTVVTLVSIPVYGALYKTVGAEGLVWAADAGMLLHTGSLAVLLHKKRMVSIAELDGAELGKSLLAAFLGCLATLVAMSVLPAAHGRALALVNVIAGTIVWAGVCFAVLRVTGAKLPDVVLRRKAASKQVSASASQRVRV</sequence>
<feature type="transmembrane region" description="Helical" evidence="11">
    <location>
        <begin position="530"/>
        <end position="553"/>
    </location>
</feature>
<feature type="region of interest" description="Disordered" evidence="10">
    <location>
        <begin position="1"/>
        <end position="21"/>
    </location>
</feature>
<evidence type="ECO:0000256" key="5">
    <source>
        <dbReference type="ARBA" id="ARBA00022984"/>
    </source>
</evidence>
<dbReference type="InterPro" id="IPR004268">
    <property type="entry name" value="MurJ"/>
</dbReference>
<evidence type="ECO:0000256" key="7">
    <source>
        <dbReference type="ARBA" id="ARBA00023136"/>
    </source>
</evidence>
<dbReference type="Proteomes" id="UP001634747">
    <property type="component" value="Unassembled WGS sequence"/>
</dbReference>
<dbReference type="PRINTS" id="PR01806">
    <property type="entry name" value="VIRFACTRMVIN"/>
</dbReference>
<evidence type="ECO:0000313" key="12">
    <source>
        <dbReference type="EMBL" id="MFN2974441.1"/>
    </source>
</evidence>
<dbReference type="PANTHER" id="PTHR47019">
    <property type="entry name" value="LIPID II FLIPPASE MURJ"/>
    <property type="match status" value="1"/>
</dbReference>
<protein>
    <submittedName>
        <fullName evidence="12">Murein biosynthesis integral membrane protein MurJ</fullName>
    </submittedName>
</protein>
<dbReference type="EMBL" id="JBJYXY010000001">
    <property type="protein sequence ID" value="MFN2974441.1"/>
    <property type="molecule type" value="Genomic_DNA"/>
</dbReference>
<dbReference type="PANTHER" id="PTHR47019:SF1">
    <property type="entry name" value="LIPID II FLIPPASE MURJ"/>
    <property type="match status" value="1"/>
</dbReference>
<comment type="similarity">
    <text evidence="9">Belongs to the MurJ/MviN family.</text>
</comment>
<evidence type="ECO:0000256" key="3">
    <source>
        <dbReference type="ARBA" id="ARBA00022692"/>
    </source>
</evidence>
<feature type="transmembrane region" description="Helical" evidence="11">
    <location>
        <begin position="504"/>
        <end position="524"/>
    </location>
</feature>
<organism evidence="12 13">
    <name type="scientific">Terriglobus aquaticus</name>
    <dbReference type="NCBI Taxonomy" id="940139"/>
    <lineage>
        <taxon>Bacteria</taxon>
        <taxon>Pseudomonadati</taxon>
        <taxon>Acidobacteriota</taxon>
        <taxon>Terriglobia</taxon>
        <taxon>Terriglobales</taxon>
        <taxon>Acidobacteriaceae</taxon>
        <taxon>Terriglobus</taxon>
    </lineage>
</organism>
<evidence type="ECO:0000256" key="11">
    <source>
        <dbReference type="SAM" id="Phobius"/>
    </source>
</evidence>
<feature type="transmembrane region" description="Helical" evidence="11">
    <location>
        <begin position="428"/>
        <end position="453"/>
    </location>
</feature>
<evidence type="ECO:0000256" key="8">
    <source>
        <dbReference type="ARBA" id="ARBA00060041"/>
    </source>
</evidence>
<evidence type="ECO:0000256" key="1">
    <source>
        <dbReference type="ARBA" id="ARBA00004651"/>
    </source>
</evidence>
<evidence type="ECO:0000256" key="9">
    <source>
        <dbReference type="ARBA" id="ARBA00061532"/>
    </source>
</evidence>
<keyword evidence="6 11" id="KW-1133">Transmembrane helix</keyword>